<evidence type="ECO:0000256" key="7">
    <source>
        <dbReference type="RuleBase" id="RU365071"/>
    </source>
</evidence>
<dbReference type="GO" id="GO:0030915">
    <property type="term" value="C:Smc5-Smc6 complex"/>
    <property type="evidence" value="ECO:0007669"/>
    <property type="project" value="UniProtKB-UniRule"/>
</dbReference>
<keyword evidence="4 7" id="KW-0233">DNA recombination</keyword>
<dbReference type="InterPro" id="IPR014854">
    <property type="entry name" value="Nse4_C"/>
</dbReference>
<comment type="function">
    <text evidence="7">Component of the SMC5-SMC6 complex, that promotes sister chromatid alignment after DNA damage and facilitates double-stranded DNA breaks (DSBs) repair via homologous recombination between sister chromatids.</text>
</comment>
<sequence>MNKAEKTHNTVEDMVANVFTKLKRHYKLNHQQPINYFKFVINPKSFSATVENIFHVSFLVNDGHVKLELDGEFPMISPVLDGKENANPQDKSQTQISDRKQNIFSMNMRHWRDLILILDIQSAMI</sequence>
<evidence type="ECO:0000256" key="3">
    <source>
        <dbReference type="ARBA" id="ARBA00022763"/>
    </source>
</evidence>
<dbReference type="EMBL" id="GECZ01020143">
    <property type="protein sequence ID" value="JAS49626.1"/>
    <property type="molecule type" value="Transcribed_RNA"/>
</dbReference>
<feature type="domain" description="Non-structural maintenance of chromosome element 4 C-terminal" evidence="8">
    <location>
        <begin position="33"/>
        <end position="125"/>
    </location>
</feature>
<keyword evidence="6 7" id="KW-0539">Nucleus</keyword>
<dbReference type="InterPro" id="IPR027786">
    <property type="entry name" value="Nse4/EID"/>
</dbReference>
<dbReference type="PANTHER" id="PTHR16140">
    <property type="entry name" value="NON-STRUCTURAL MAINTENANCE OF CHROMOSOMES ELEMENT 4"/>
    <property type="match status" value="1"/>
</dbReference>
<name>A0A1B6FHD5_9HEMI</name>
<keyword evidence="5 7" id="KW-0234">DNA repair</keyword>
<dbReference type="AlphaFoldDB" id="A0A1B6FHD5"/>
<evidence type="ECO:0000256" key="5">
    <source>
        <dbReference type="ARBA" id="ARBA00023204"/>
    </source>
</evidence>
<proteinExistence type="inferred from homology"/>
<comment type="similarity">
    <text evidence="2 7">Belongs to the NSE4 family.</text>
</comment>
<dbReference type="GO" id="GO:0006310">
    <property type="term" value="P:DNA recombination"/>
    <property type="evidence" value="ECO:0007669"/>
    <property type="project" value="UniProtKB-UniRule"/>
</dbReference>
<protein>
    <recommendedName>
        <fullName evidence="7">Non-structural maintenance of chromosomes element 4</fullName>
    </recommendedName>
</protein>
<dbReference type="PANTHER" id="PTHR16140:SF0">
    <property type="entry name" value="NON-STRUCTURAL MAINTENANCE OF CHROMOSOMES ELEMENT 4"/>
    <property type="match status" value="1"/>
</dbReference>
<evidence type="ECO:0000256" key="4">
    <source>
        <dbReference type="ARBA" id="ARBA00023172"/>
    </source>
</evidence>
<comment type="subunit">
    <text evidence="7">Component of the SMC5-SMC6 complex.</text>
</comment>
<evidence type="ECO:0000256" key="2">
    <source>
        <dbReference type="ARBA" id="ARBA00008997"/>
    </source>
</evidence>
<evidence type="ECO:0000259" key="8">
    <source>
        <dbReference type="Pfam" id="PF08743"/>
    </source>
</evidence>
<reference evidence="9" key="1">
    <citation type="submission" date="2015-11" db="EMBL/GenBank/DDBJ databases">
        <title>De novo transcriptome assembly of four potential Pierce s Disease insect vectors from Arizona vineyards.</title>
        <authorList>
            <person name="Tassone E.E."/>
        </authorList>
    </citation>
    <scope>NUCLEOTIDE SEQUENCE</scope>
</reference>
<gene>
    <name evidence="9" type="ORF">g.10131</name>
</gene>
<evidence type="ECO:0000256" key="1">
    <source>
        <dbReference type="ARBA" id="ARBA00004123"/>
    </source>
</evidence>
<accession>A0A1B6FHD5</accession>
<dbReference type="Pfam" id="PF08743">
    <property type="entry name" value="Nse4_C"/>
    <property type="match status" value="1"/>
</dbReference>
<evidence type="ECO:0000313" key="9">
    <source>
        <dbReference type="EMBL" id="JAS49626.1"/>
    </source>
</evidence>
<keyword evidence="3 7" id="KW-0227">DNA damage</keyword>
<dbReference type="GO" id="GO:0005634">
    <property type="term" value="C:nucleus"/>
    <property type="evidence" value="ECO:0007669"/>
    <property type="project" value="UniProtKB-SubCell"/>
</dbReference>
<dbReference type="GO" id="GO:0006281">
    <property type="term" value="P:DNA repair"/>
    <property type="evidence" value="ECO:0007669"/>
    <property type="project" value="UniProtKB-UniRule"/>
</dbReference>
<evidence type="ECO:0000256" key="6">
    <source>
        <dbReference type="ARBA" id="ARBA00023242"/>
    </source>
</evidence>
<comment type="subcellular location">
    <subcellularLocation>
        <location evidence="1 7">Nucleus</location>
    </subcellularLocation>
</comment>
<organism evidence="9">
    <name type="scientific">Cuerna arida</name>
    <dbReference type="NCBI Taxonomy" id="1464854"/>
    <lineage>
        <taxon>Eukaryota</taxon>
        <taxon>Metazoa</taxon>
        <taxon>Ecdysozoa</taxon>
        <taxon>Arthropoda</taxon>
        <taxon>Hexapoda</taxon>
        <taxon>Insecta</taxon>
        <taxon>Pterygota</taxon>
        <taxon>Neoptera</taxon>
        <taxon>Paraneoptera</taxon>
        <taxon>Hemiptera</taxon>
        <taxon>Auchenorrhyncha</taxon>
        <taxon>Membracoidea</taxon>
        <taxon>Cicadellidae</taxon>
        <taxon>Cicadellinae</taxon>
        <taxon>Proconiini</taxon>
        <taxon>Cuerna</taxon>
    </lineage>
</organism>